<dbReference type="AlphaFoldDB" id="A0A6N2U565"/>
<organism evidence="1">
    <name type="scientific">uncultured Anaerotruncus sp</name>
    <dbReference type="NCBI Taxonomy" id="905011"/>
    <lineage>
        <taxon>Bacteria</taxon>
        <taxon>Bacillati</taxon>
        <taxon>Bacillota</taxon>
        <taxon>Clostridia</taxon>
        <taxon>Eubacteriales</taxon>
        <taxon>Oscillospiraceae</taxon>
        <taxon>Anaerotruncus</taxon>
        <taxon>environmental samples</taxon>
    </lineage>
</organism>
<dbReference type="EMBL" id="CACRSL010000003">
    <property type="protein sequence ID" value="VYT11942.1"/>
    <property type="molecule type" value="Genomic_DNA"/>
</dbReference>
<accession>A0A6N2U565</accession>
<proteinExistence type="predicted"/>
<protein>
    <submittedName>
        <fullName evidence="1">Uncharacterized protein</fullName>
    </submittedName>
</protein>
<name>A0A6N2U565_9FIRM</name>
<reference evidence="1" key="1">
    <citation type="submission" date="2019-11" db="EMBL/GenBank/DDBJ databases">
        <authorList>
            <person name="Feng L."/>
        </authorList>
    </citation>
    <scope>NUCLEOTIDE SEQUENCE</scope>
    <source>
        <strain evidence="1">AundefinedLFYP135</strain>
    </source>
</reference>
<gene>
    <name evidence="1" type="ORF">AULFYP135_01718</name>
</gene>
<evidence type="ECO:0000313" key="1">
    <source>
        <dbReference type="EMBL" id="VYT11942.1"/>
    </source>
</evidence>
<sequence>MYVLEYKQLHIVREEQTKNRTCQSYRWKQAAICESREPLEAIRSAKTRPEEWRVVPMGDSSAEN</sequence>